<feature type="transmembrane region" description="Helical" evidence="9">
    <location>
        <begin position="340"/>
        <end position="359"/>
    </location>
</feature>
<comment type="function">
    <text evidence="8">The phosphoenolpyruvate-dependent sugar phosphotransferase system (PTS), a major carbohydrate active -transport system, catalyzes the phosphorylation of incoming sugar substrates concomitant with their translocation across the cell membrane.</text>
</comment>
<feature type="transmembrane region" description="Helical" evidence="9">
    <location>
        <begin position="250"/>
        <end position="267"/>
    </location>
</feature>
<feature type="transmembrane region" description="Helical" evidence="9">
    <location>
        <begin position="279"/>
        <end position="303"/>
    </location>
</feature>
<comment type="caution">
    <text evidence="11">The sequence shown here is derived from an EMBL/GenBank/DDBJ whole genome shotgun (WGS) entry which is preliminary data.</text>
</comment>
<dbReference type="AlphaFoldDB" id="A0A940SVB6"/>
<feature type="domain" description="PTS EIIC type-3" evidence="10">
    <location>
        <begin position="8"/>
        <end position="409"/>
    </location>
</feature>
<accession>A0A940SVB6</accession>
<evidence type="ECO:0000256" key="9">
    <source>
        <dbReference type="SAM" id="Phobius"/>
    </source>
</evidence>
<dbReference type="GO" id="GO:0008982">
    <property type="term" value="F:protein-N(PI)-phosphohistidine-sugar phosphotransferase activity"/>
    <property type="evidence" value="ECO:0007669"/>
    <property type="project" value="UniProtKB-UniRule"/>
</dbReference>
<evidence type="ECO:0000256" key="4">
    <source>
        <dbReference type="ARBA" id="ARBA00022597"/>
    </source>
</evidence>
<sequence>MKEKVISWFDRVNPYFDKLGTNIYLQALSASMMATLGPVFLGSMSLLLVIFIGNTGKNSEFLQGFVPVLSQVTNFTIGAMAVYVVILLGKNLANRLVPNDDGISAALIALMCFLIVTPSASMPVEDGAVTVLPTTWLGAQGVFTAIIIGLVVGKGYALIKQRGWTIKMPAGVPPMVTRVFEALIPTIILGIVFIVIARLFLFTPYETMHQLVYTTIQQPLKGLGGTIGAMIVISIVQQVLWFFGIHGTNVIMPIMMPIWMALDMENLEAVAAGQTPPNILGNAFFTTITWGGMALGLVFLMLVSKSKQYRELGKISIIPALFGITEPVIFGTPLVLNFKFAFPFIFNNTIAIIISYVLIKIGIVARFTGAATVFGLPVGVFAAVQGKGSIIVLMLLLHVVLSPLLWYPWFKWAEKDAVKKELEGANN</sequence>
<feature type="transmembrane region" description="Helical" evidence="9">
    <location>
        <begin position="222"/>
        <end position="243"/>
    </location>
</feature>
<keyword evidence="5 9" id="KW-0812">Transmembrane</keyword>
<evidence type="ECO:0000313" key="12">
    <source>
        <dbReference type="Proteomes" id="UP000674938"/>
    </source>
</evidence>
<dbReference type="Proteomes" id="UP000674938">
    <property type="component" value="Unassembled WGS sequence"/>
</dbReference>
<feature type="transmembrane region" description="Helical" evidence="9">
    <location>
        <begin position="364"/>
        <end position="384"/>
    </location>
</feature>
<dbReference type="EMBL" id="JAEEGA010000009">
    <property type="protein sequence ID" value="MBP1042165.1"/>
    <property type="molecule type" value="Genomic_DNA"/>
</dbReference>
<dbReference type="GO" id="GO:0009401">
    <property type="term" value="P:phosphoenolpyruvate-dependent sugar phosphotransferase system"/>
    <property type="evidence" value="ECO:0007669"/>
    <property type="project" value="InterPro"/>
</dbReference>
<dbReference type="GO" id="GO:0005886">
    <property type="term" value="C:plasma membrane"/>
    <property type="evidence" value="ECO:0007669"/>
    <property type="project" value="UniProtKB-SubCell"/>
</dbReference>
<dbReference type="InterPro" id="IPR004796">
    <property type="entry name" value="PTS_IIC_cello"/>
</dbReference>
<organism evidence="11 12">
    <name type="scientific">Vagococcus allomyrinae</name>
    <dbReference type="NCBI Taxonomy" id="2794353"/>
    <lineage>
        <taxon>Bacteria</taxon>
        <taxon>Bacillati</taxon>
        <taxon>Bacillota</taxon>
        <taxon>Bacilli</taxon>
        <taxon>Lactobacillales</taxon>
        <taxon>Enterococcaceae</taxon>
        <taxon>Vagococcus</taxon>
    </lineage>
</organism>
<keyword evidence="12" id="KW-1185">Reference proteome</keyword>
<evidence type="ECO:0000259" key="10">
    <source>
        <dbReference type="PROSITE" id="PS51105"/>
    </source>
</evidence>
<name>A0A940SVB6_9ENTE</name>
<evidence type="ECO:0000256" key="6">
    <source>
        <dbReference type="ARBA" id="ARBA00022989"/>
    </source>
</evidence>
<gene>
    <name evidence="11" type="ORF">I6N95_14185</name>
</gene>
<keyword evidence="4 8" id="KW-0762">Sugar transport</keyword>
<evidence type="ECO:0000256" key="8">
    <source>
        <dbReference type="PIRNR" id="PIRNR006351"/>
    </source>
</evidence>
<feature type="transmembrane region" description="Helical" evidence="9">
    <location>
        <begin position="105"/>
        <end position="124"/>
    </location>
</feature>
<keyword evidence="3 8" id="KW-1003">Cell membrane</keyword>
<dbReference type="PANTHER" id="PTHR33989:SF4">
    <property type="entry name" value="PTS SYSTEM N,N'-DIACETYLCHITOBIOSE-SPECIFIC EIIC COMPONENT"/>
    <property type="match status" value="1"/>
</dbReference>
<dbReference type="InterPro" id="IPR004501">
    <property type="entry name" value="PTS_EIIC_3"/>
</dbReference>
<evidence type="ECO:0000256" key="2">
    <source>
        <dbReference type="ARBA" id="ARBA00022448"/>
    </source>
</evidence>
<comment type="subcellular location">
    <subcellularLocation>
        <location evidence="1">Cell membrane</location>
        <topology evidence="1">Multi-pass membrane protein</topology>
    </subcellularLocation>
</comment>
<dbReference type="GO" id="GO:1901264">
    <property type="term" value="P:carbohydrate derivative transport"/>
    <property type="evidence" value="ECO:0007669"/>
    <property type="project" value="TreeGrafter"/>
</dbReference>
<dbReference type="PROSITE" id="PS51105">
    <property type="entry name" value="PTS_EIIC_TYPE_3"/>
    <property type="match status" value="1"/>
</dbReference>
<keyword evidence="2 8" id="KW-0813">Transport</keyword>
<dbReference type="InterPro" id="IPR003352">
    <property type="entry name" value="PTS_EIIC"/>
</dbReference>
<evidence type="ECO:0000256" key="7">
    <source>
        <dbReference type="ARBA" id="ARBA00023136"/>
    </source>
</evidence>
<evidence type="ECO:0000256" key="5">
    <source>
        <dbReference type="ARBA" id="ARBA00022692"/>
    </source>
</evidence>
<feature type="transmembrane region" description="Helical" evidence="9">
    <location>
        <begin position="390"/>
        <end position="410"/>
    </location>
</feature>
<feature type="transmembrane region" description="Helical" evidence="9">
    <location>
        <begin position="179"/>
        <end position="202"/>
    </location>
</feature>
<dbReference type="PIRSF" id="PIRSF006351">
    <property type="entry name" value="PTS_EIIC-Cellobiose"/>
    <property type="match status" value="1"/>
</dbReference>
<dbReference type="RefSeq" id="WP_209529110.1">
    <property type="nucleotide sequence ID" value="NZ_JAEEGA010000009.1"/>
</dbReference>
<dbReference type="Pfam" id="PF02378">
    <property type="entry name" value="PTS_EIIC"/>
    <property type="match status" value="1"/>
</dbReference>
<feature type="transmembrane region" description="Helical" evidence="9">
    <location>
        <begin position="315"/>
        <end position="334"/>
    </location>
</feature>
<evidence type="ECO:0000256" key="3">
    <source>
        <dbReference type="ARBA" id="ARBA00022475"/>
    </source>
</evidence>
<feature type="transmembrane region" description="Helical" evidence="9">
    <location>
        <begin position="72"/>
        <end position="93"/>
    </location>
</feature>
<feature type="transmembrane region" description="Helical" evidence="9">
    <location>
        <begin position="136"/>
        <end position="159"/>
    </location>
</feature>
<feature type="transmembrane region" description="Helical" evidence="9">
    <location>
        <begin position="21"/>
        <end position="52"/>
    </location>
</feature>
<evidence type="ECO:0000256" key="1">
    <source>
        <dbReference type="ARBA" id="ARBA00004651"/>
    </source>
</evidence>
<dbReference type="InterPro" id="IPR051088">
    <property type="entry name" value="PTS_Sugar-EIIC/EIIB"/>
</dbReference>
<protein>
    <recommendedName>
        <fullName evidence="8">Permease IIC component</fullName>
    </recommendedName>
</protein>
<dbReference type="NCBIfam" id="TIGR00410">
    <property type="entry name" value="lacE"/>
    <property type="match status" value="1"/>
</dbReference>
<keyword evidence="7 8" id="KW-0472">Membrane</keyword>
<keyword evidence="6 9" id="KW-1133">Transmembrane helix</keyword>
<reference evidence="11" key="1">
    <citation type="submission" date="2020-12" db="EMBL/GenBank/DDBJ databases">
        <title>Vagococcus allomyrinae sp. nov. and Enterococcus lavae sp. nov., isolated from the larvae of Allomyrina dichotoma.</title>
        <authorList>
            <person name="Lee S.D."/>
        </authorList>
    </citation>
    <scope>NUCLEOTIDE SEQUENCE</scope>
    <source>
        <strain evidence="11">BWB3-3</strain>
    </source>
</reference>
<proteinExistence type="predicted"/>
<dbReference type="PANTHER" id="PTHR33989">
    <property type="match status" value="1"/>
</dbReference>
<evidence type="ECO:0000313" key="11">
    <source>
        <dbReference type="EMBL" id="MBP1042165.1"/>
    </source>
</evidence>